<keyword evidence="3 6" id="KW-0540">Nuclease</keyword>
<comment type="subunit">
    <text evidence="6">Heterooligomer composed of large and small subunits.</text>
</comment>
<name>A0A7M2RI88_9FIRM</name>
<evidence type="ECO:0000256" key="4">
    <source>
        <dbReference type="ARBA" id="ARBA00022801"/>
    </source>
</evidence>
<protein>
    <recommendedName>
        <fullName evidence="6">Exodeoxyribonuclease 7 small subunit</fullName>
        <ecNumber evidence="6">3.1.11.6</ecNumber>
    </recommendedName>
    <alternativeName>
        <fullName evidence="6">Exodeoxyribonuclease VII small subunit</fullName>
        <shortName evidence="6">Exonuclease VII small subunit</shortName>
    </alternativeName>
</protein>
<dbReference type="Gene3D" id="1.10.287.1040">
    <property type="entry name" value="Exonuclease VII, small subunit"/>
    <property type="match status" value="1"/>
</dbReference>
<evidence type="ECO:0000256" key="1">
    <source>
        <dbReference type="ARBA" id="ARBA00009998"/>
    </source>
</evidence>
<evidence type="ECO:0000313" key="7">
    <source>
        <dbReference type="EMBL" id="QOV20046.1"/>
    </source>
</evidence>
<dbReference type="RefSeq" id="WP_193736366.1">
    <property type="nucleotide sequence ID" value="NZ_CP063304.1"/>
</dbReference>
<dbReference type="KEGG" id="bliq:INP51_03595"/>
<dbReference type="PANTHER" id="PTHR34137">
    <property type="entry name" value="EXODEOXYRIBONUCLEASE 7 SMALL SUBUNIT"/>
    <property type="match status" value="1"/>
</dbReference>
<dbReference type="GO" id="GO:0005829">
    <property type="term" value="C:cytosol"/>
    <property type="evidence" value="ECO:0007669"/>
    <property type="project" value="TreeGrafter"/>
</dbReference>
<dbReference type="Pfam" id="PF02609">
    <property type="entry name" value="Exonuc_VII_S"/>
    <property type="match status" value="1"/>
</dbReference>
<dbReference type="Proteomes" id="UP000593601">
    <property type="component" value="Chromosome"/>
</dbReference>
<dbReference type="NCBIfam" id="TIGR01280">
    <property type="entry name" value="xseB"/>
    <property type="match status" value="1"/>
</dbReference>
<dbReference type="PANTHER" id="PTHR34137:SF1">
    <property type="entry name" value="EXODEOXYRIBONUCLEASE 7 SMALL SUBUNIT"/>
    <property type="match status" value="1"/>
</dbReference>
<proteinExistence type="inferred from homology"/>
<dbReference type="GO" id="GO:0008855">
    <property type="term" value="F:exodeoxyribonuclease VII activity"/>
    <property type="evidence" value="ECO:0007669"/>
    <property type="project" value="UniProtKB-UniRule"/>
</dbReference>
<accession>A0A7M2RI88</accession>
<dbReference type="GO" id="GO:0009318">
    <property type="term" value="C:exodeoxyribonuclease VII complex"/>
    <property type="evidence" value="ECO:0007669"/>
    <property type="project" value="UniProtKB-UniRule"/>
</dbReference>
<evidence type="ECO:0000256" key="6">
    <source>
        <dbReference type="HAMAP-Rule" id="MF_00337"/>
    </source>
</evidence>
<comment type="similarity">
    <text evidence="1 6">Belongs to the XseB family.</text>
</comment>
<evidence type="ECO:0000256" key="5">
    <source>
        <dbReference type="ARBA" id="ARBA00022839"/>
    </source>
</evidence>
<dbReference type="HAMAP" id="MF_00337">
    <property type="entry name" value="Exonuc_7_S"/>
    <property type="match status" value="1"/>
</dbReference>
<dbReference type="EC" id="3.1.11.6" evidence="6"/>
<comment type="function">
    <text evidence="6">Bidirectionally degrades single-stranded DNA into large acid-insoluble oligonucleotides, which are then degraded further into small acid-soluble oligonucleotides.</text>
</comment>
<dbReference type="InterPro" id="IPR037004">
    <property type="entry name" value="Exonuc_VII_ssu_sf"/>
</dbReference>
<dbReference type="GO" id="GO:0006308">
    <property type="term" value="P:DNA catabolic process"/>
    <property type="evidence" value="ECO:0007669"/>
    <property type="project" value="UniProtKB-UniRule"/>
</dbReference>
<evidence type="ECO:0000313" key="8">
    <source>
        <dbReference type="Proteomes" id="UP000593601"/>
    </source>
</evidence>
<comment type="subcellular location">
    <subcellularLocation>
        <location evidence="6">Cytoplasm</location>
    </subcellularLocation>
</comment>
<keyword evidence="8" id="KW-1185">Reference proteome</keyword>
<gene>
    <name evidence="6 7" type="primary">xseB</name>
    <name evidence="7" type="ORF">INP51_03595</name>
</gene>
<organism evidence="7 8">
    <name type="scientific">Blautia liquoris</name>
    <dbReference type="NCBI Taxonomy" id="2779518"/>
    <lineage>
        <taxon>Bacteria</taxon>
        <taxon>Bacillati</taxon>
        <taxon>Bacillota</taxon>
        <taxon>Clostridia</taxon>
        <taxon>Lachnospirales</taxon>
        <taxon>Lachnospiraceae</taxon>
        <taxon>Blautia</taxon>
    </lineage>
</organism>
<keyword evidence="4 6" id="KW-0378">Hydrolase</keyword>
<sequence>MADKDNELTLEQSFDELNKLVEKLEKPDISLEESFQTYKKGMELLKECSSKIDTVEKKMLKINGNGEISEF</sequence>
<dbReference type="AlphaFoldDB" id="A0A7M2RI88"/>
<evidence type="ECO:0000256" key="2">
    <source>
        <dbReference type="ARBA" id="ARBA00022490"/>
    </source>
</evidence>
<keyword evidence="2 6" id="KW-0963">Cytoplasm</keyword>
<dbReference type="InterPro" id="IPR003761">
    <property type="entry name" value="Exonuc_VII_S"/>
</dbReference>
<evidence type="ECO:0000256" key="3">
    <source>
        <dbReference type="ARBA" id="ARBA00022722"/>
    </source>
</evidence>
<dbReference type="PIRSF" id="PIRSF006488">
    <property type="entry name" value="Exonuc_VII_S"/>
    <property type="match status" value="1"/>
</dbReference>
<dbReference type="SUPFAM" id="SSF116842">
    <property type="entry name" value="XseB-like"/>
    <property type="match status" value="1"/>
</dbReference>
<comment type="catalytic activity">
    <reaction evidence="6">
        <text>Exonucleolytic cleavage in either 5'- to 3'- or 3'- to 5'-direction to yield nucleoside 5'-phosphates.</text>
        <dbReference type="EC" id="3.1.11.6"/>
    </reaction>
</comment>
<dbReference type="EMBL" id="CP063304">
    <property type="protein sequence ID" value="QOV20046.1"/>
    <property type="molecule type" value="Genomic_DNA"/>
</dbReference>
<keyword evidence="5 6" id="KW-0269">Exonuclease</keyword>
<reference evidence="7 8" key="1">
    <citation type="submission" date="2020-10" db="EMBL/GenBank/DDBJ databases">
        <title>Blautia liquoris sp.nov., isolated from the mud in a fermentation cellar used for the production of Chinese strong-flavoured liquor.</title>
        <authorList>
            <person name="Lu L."/>
        </authorList>
    </citation>
    <scope>NUCLEOTIDE SEQUENCE [LARGE SCALE GENOMIC DNA]</scope>
    <source>
        <strain evidence="7 8">LZLJ-3</strain>
    </source>
</reference>